<dbReference type="InterPro" id="IPR027266">
    <property type="entry name" value="TrmE/GcvT-like"/>
</dbReference>
<name>A0ABU0LW28_9HYPH</name>
<sequence>MADGCHIARRPPTALIEVAGREDAWSAGLSDMLRGLADGADILVLSPERRLVRAADMSRWREPSALAALAMAGGRLVDVSHAWQPISLGGAGARAVLERGVELDLDPRRFPTGRVAATLCARVPVLLLALKGGGYMLFVATSYTDWLMAWLETTRHNAGLSSGAGTTAAGIGAVPETSR</sequence>
<dbReference type="RefSeq" id="WP_306891556.1">
    <property type="nucleotide sequence ID" value="NZ_JAUSVR010000018.1"/>
</dbReference>
<evidence type="ECO:0000313" key="2">
    <source>
        <dbReference type="Proteomes" id="UP001235094"/>
    </source>
</evidence>
<keyword evidence="2" id="KW-1185">Reference proteome</keyword>
<dbReference type="Gene3D" id="3.30.1360.120">
    <property type="entry name" value="Probable tRNA modification gtpase trme, domain 1"/>
    <property type="match status" value="1"/>
</dbReference>
<proteinExistence type="predicted"/>
<evidence type="ECO:0000313" key="1">
    <source>
        <dbReference type="EMBL" id="MDQ0512903.1"/>
    </source>
</evidence>
<reference evidence="1 2" key="1">
    <citation type="submission" date="2023-07" db="EMBL/GenBank/DDBJ databases">
        <title>Genomic Encyclopedia of Type Strains, Phase IV (KMG-IV): sequencing the most valuable type-strain genomes for metagenomic binning, comparative biology and taxonomic classification.</title>
        <authorList>
            <person name="Goeker M."/>
        </authorList>
    </citation>
    <scope>NUCLEOTIDE SEQUENCE [LARGE SCALE GENOMIC DNA]</scope>
    <source>
        <strain evidence="1 2">DSM 15561</strain>
    </source>
</reference>
<accession>A0ABU0LW28</accession>
<dbReference type="Proteomes" id="UP001235094">
    <property type="component" value="Unassembled WGS sequence"/>
</dbReference>
<gene>
    <name evidence="1" type="ORF">QOZ99_003819</name>
</gene>
<dbReference type="SUPFAM" id="SSF103025">
    <property type="entry name" value="Folate-binding domain"/>
    <property type="match status" value="1"/>
</dbReference>
<organism evidence="1 2">
    <name type="scientific">Ancylobacter amanitiformis</name>
    <dbReference type="NCBI Taxonomy" id="217069"/>
    <lineage>
        <taxon>Bacteria</taxon>
        <taxon>Pseudomonadati</taxon>
        <taxon>Pseudomonadota</taxon>
        <taxon>Alphaproteobacteria</taxon>
        <taxon>Hyphomicrobiales</taxon>
        <taxon>Xanthobacteraceae</taxon>
        <taxon>Ancylobacter</taxon>
    </lineage>
</organism>
<protein>
    <submittedName>
        <fullName evidence="1">Heterotetrameric sarcosine oxidase gamma subunit</fullName>
    </submittedName>
</protein>
<comment type="caution">
    <text evidence="1">The sequence shown here is derived from an EMBL/GenBank/DDBJ whole genome shotgun (WGS) entry which is preliminary data.</text>
</comment>
<dbReference type="EMBL" id="JAUSVR010000018">
    <property type="protein sequence ID" value="MDQ0512903.1"/>
    <property type="molecule type" value="Genomic_DNA"/>
</dbReference>